<keyword evidence="2" id="KW-1185">Reference proteome</keyword>
<evidence type="ECO:0000313" key="2">
    <source>
        <dbReference type="Proteomes" id="UP000325372"/>
    </source>
</evidence>
<dbReference type="AlphaFoldDB" id="A0A5N0T9D4"/>
<proteinExistence type="predicted"/>
<accession>A0A5N0T9D4</accession>
<dbReference type="PANTHER" id="PTHR40080">
    <property type="entry name" value="LMO1763 PROTEIN"/>
    <property type="match status" value="1"/>
</dbReference>
<evidence type="ECO:0008006" key="3">
    <source>
        <dbReference type="Google" id="ProtNLM"/>
    </source>
</evidence>
<dbReference type="PANTHER" id="PTHR40080:SF1">
    <property type="entry name" value="TRPR-LIKE PROTEIN YERC_YECD"/>
    <property type="match status" value="1"/>
</dbReference>
<dbReference type="Pfam" id="PF01371">
    <property type="entry name" value="Trp_repressor"/>
    <property type="match status" value="1"/>
</dbReference>
<dbReference type="GO" id="GO:0003700">
    <property type="term" value="F:DNA-binding transcription factor activity"/>
    <property type="evidence" value="ECO:0007669"/>
    <property type="project" value="InterPro"/>
</dbReference>
<dbReference type="InterPro" id="IPR038116">
    <property type="entry name" value="TrpR-like_sf"/>
</dbReference>
<dbReference type="PIRSF" id="PIRSF012508">
    <property type="entry name" value="YerC"/>
    <property type="match status" value="1"/>
</dbReference>
<dbReference type="GO" id="GO:0043565">
    <property type="term" value="F:sequence-specific DNA binding"/>
    <property type="evidence" value="ECO:0007669"/>
    <property type="project" value="InterPro"/>
</dbReference>
<protein>
    <recommendedName>
        <fullName evidence="3">DNA-binding transcriptional regulator</fullName>
    </recommendedName>
</protein>
<sequence length="106" mass="12207">MKHHNESQKKSIEDQQLSLYKAFLTLESEDEVRQFLLDLCTPSELEAIVDRWWTASLLNEGLSYREISERTGVSVTTIGRVARYLNMGEGGYRLALRRDRAGEELS</sequence>
<name>A0A5N0T9D4_9GAMM</name>
<dbReference type="InterPro" id="IPR013368">
    <property type="entry name" value="YecD_YerC"/>
</dbReference>
<dbReference type="Gene3D" id="1.10.1270.10">
    <property type="entry name" value="TrpR-like"/>
    <property type="match status" value="1"/>
</dbReference>
<dbReference type="RefSeq" id="WP_150864031.1">
    <property type="nucleotide sequence ID" value="NZ_VYXP01000005.1"/>
</dbReference>
<comment type="caution">
    <text evidence="1">The sequence shown here is derived from an EMBL/GenBank/DDBJ whole genome shotgun (WGS) entry which is preliminary data.</text>
</comment>
<dbReference type="Proteomes" id="UP000325372">
    <property type="component" value="Unassembled WGS sequence"/>
</dbReference>
<dbReference type="SUPFAM" id="SSF48295">
    <property type="entry name" value="TrpR-like"/>
    <property type="match status" value="1"/>
</dbReference>
<organism evidence="1 2">
    <name type="scientific">Marinihelvus fidelis</name>
    <dbReference type="NCBI Taxonomy" id="2613842"/>
    <lineage>
        <taxon>Bacteria</taxon>
        <taxon>Pseudomonadati</taxon>
        <taxon>Pseudomonadota</taxon>
        <taxon>Gammaproteobacteria</taxon>
        <taxon>Chromatiales</taxon>
        <taxon>Wenzhouxiangellaceae</taxon>
        <taxon>Marinihelvus</taxon>
    </lineage>
</organism>
<dbReference type="EMBL" id="VYXP01000005">
    <property type="protein sequence ID" value="KAA9131381.1"/>
    <property type="molecule type" value="Genomic_DNA"/>
</dbReference>
<dbReference type="InterPro" id="IPR010921">
    <property type="entry name" value="Trp_repressor/repl_initiator"/>
</dbReference>
<dbReference type="InterPro" id="IPR000831">
    <property type="entry name" value="Trp_repress"/>
</dbReference>
<reference evidence="1 2" key="1">
    <citation type="submission" date="2019-09" db="EMBL/GenBank/DDBJ databases">
        <title>Wenzhouxiangella sp. Genome sequencing and assembly.</title>
        <authorList>
            <person name="Zhang R."/>
        </authorList>
    </citation>
    <scope>NUCLEOTIDE SEQUENCE [LARGE SCALE GENOMIC DNA]</scope>
    <source>
        <strain evidence="1 2">W260</strain>
    </source>
</reference>
<evidence type="ECO:0000313" key="1">
    <source>
        <dbReference type="EMBL" id="KAA9131381.1"/>
    </source>
</evidence>
<gene>
    <name evidence="1" type="ORF">F3N42_08650</name>
</gene>
<dbReference type="NCBIfam" id="TIGR02531">
    <property type="entry name" value="yecD_yerC"/>
    <property type="match status" value="1"/>
</dbReference>